<organism evidence="2 3">
    <name type="scientific">Limnofasciculus baicalensis BBK-W-15</name>
    <dbReference type="NCBI Taxonomy" id="2699891"/>
    <lineage>
        <taxon>Bacteria</taxon>
        <taxon>Bacillati</taxon>
        <taxon>Cyanobacteriota</taxon>
        <taxon>Cyanophyceae</taxon>
        <taxon>Coleofasciculales</taxon>
        <taxon>Coleofasciculaceae</taxon>
        <taxon>Limnofasciculus</taxon>
        <taxon>Limnofasciculus baicalensis</taxon>
    </lineage>
</organism>
<dbReference type="PANTHER" id="PTHR43581">
    <property type="entry name" value="ATP/GTP PHOSPHATASE"/>
    <property type="match status" value="1"/>
</dbReference>
<dbReference type="Gene3D" id="3.40.50.300">
    <property type="entry name" value="P-loop containing nucleotide triphosphate hydrolases"/>
    <property type="match status" value="1"/>
</dbReference>
<dbReference type="EMBL" id="JAMZMM010000093">
    <property type="protein sequence ID" value="MCP2729103.1"/>
    <property type="molecule type" value="Genomic_DNA"/>
</dbReference>
<gene>
    <name evidence="2" type="ORF">NJ959_11610</name>
</gene>
<dbReference type="Proteomes" id="UP001204953">
    <property type="component" value="Unassembled WGS sequence"/>
</dbReference>
<comment type="caution">
    <text evidence="2">The sequence shown here is derived from an EMBL/GenBank/DDBJ whole genome shotgun (WGS) entry which is preliminary data.</text>
</comment>
<evidence type="ECO:0000313" key="3">
    <source>
        <dbReference type="Proteomes" id="UP001204953"/>
    </source>
</evidence>
<evidence type="ECO:0000313" key="2">
    <source>
        <dbReference type="EMBL" id="MCP2729103.1"/>
    </source>
</evidence>
<dbReference type="RefSeq" id="WP_254011892.1">
    <property type="nucleotide sequence ID" value="NZ_JAMZMM010000093.1"/>
</dbReference>
<reference evidence="2" key="1">
    <citation type="submission" date="2022-06" db="EMBL/GenBank/DDBJ databases">
        <title>New cyanobacteria of genus Symplocastrum in benthos of Lake Baikal.</title>
        <authorList>
            <person name="Sorokovikova E."/>
            <person name="Tikhonova I."/>
            <person name="Krasnopeev A."/>
            <person name="Evseev P."/>
            <person name="Gladkikh A."/>
            <person name="Belykh O."/>
        </authorList>
    </citation>
    <scope>NUCLEOTIDE SEQUENCE</scope>
    <source>
        <strain evidence="2">BBK-W-15</strain>
    </source>
</reference>
<accession>A0AAE3KNX0</accession>
<evidence type="ECO:0000259" key="1">
    <source>
        <dbReference type="Pfam" id="PF13175"/>
    </source>
</evidence>
<proteinExistence type="predicted"/>
<name>A0AAE3KNX0_9CYAN</name>
<dbReference type="InterPro" id="IPR051396">
    <property type="entry name" value="Bact_Antivir_Def_Nuclease"/>
</dbReference>
<feature type="domain" description="Endonuclease GajA/Old nuclease/RecF-like AAA" evidence="1">
    <location>
        <begin position="1"/>
        <end position="187"/>
    </location>
</feature>
<dbReference type="AlphaFoldDB" id="A0AAE3KNX0"/>
<sequence>MIREIKIENYKSIQKLKLNLGRVTVLIGENGSEKSNILEAIAIENILIGYFNNPDLVVNTLLPLRDETDRYRVENYSNWLKVFQYCASSKFREAFQFNEYLIIQIDTDVSEEINYNISKYQDEEELNPEQLIEKVVEKFKRLIGEEFYSQYEEKIIFAISVHSMECWLLPLYHTDNKQAAQTKWCFDRLKRQLKRGINKPYADYDFISRDYCKNKVLMKKYSLNPSLKIFIGEIQWRNIVIEDE</sequence>
<dbReference type="InterPro" id="IPR027417">
    <property type="entry name" value="P-loop_NTPase"/>
</dbReference>
<keyword evidence="3" id="KW-1185">Reference proteome</keyword>
<dbReference type="InterPro" id="IPR041685">
    <property type="entry name" value="AAA_GajA/Old/RecF-like"/>
</dbReference>
<dbReference type="SUPFAM" id="SSF52540">
    <property type="entry name" value="P-loop containing nucleoside triphosphate hydrolases"/>
    <property type="match status" value="1"/>
</dbReference>
<dbReference type="PANTHER" id="PTHR43581:SF2">
    <property type="entry name" value="EXCINUCLEASE ATPASE SUBUNIT"/>
    <property type="match status" value="1"/>
</dbReference>
<protein>
    <submittedName>
        <fullName evidence="2">AAA family ATPase</fullName>
    </submittedName>
</protein>
<dbReference type="Pfam" id="PF13175">
    <property type="entry name" value="AAA_15"/>
    <property type="match status" value="1"/>
</dbReference>